<dbReference type="PANTHER" id="PTHR47562">
    <property type="match status" value="1"/>
</dbReference>
<keyword evidence="3" id="KW-1185">Reference proteome</keyword>
<dbReference type="PANTHER" id="PTHR47562:SF2">
    <property type="entry name" value="CARBOXYMETHYLENEBUTENOLIDASE-RELATED"/>
    <property type="match status" value="1"/>
</dbReference>
<sequence length="269" mass="29624">MLIKESFEDVKTSGGTSMRVFLFEPSIRNYPNAKFPGVVIFSEIYQVTGPVARFARQICSQGYLCAAPSSYHDFGGPEAFPYDEAGTDLGNSYKVEKTVESYDEDALICVDLLLSKKNSNGNIGSTGMCLGGHLALRCALDSRVSASVCFFPTDIHSSTLGKGRNDDTISAMKTIRGEVVLIFGKNDNHVSPEGRDLIRKTLHDAGVEFTFLEISGAAHAFIRDESSKGRYDAATTKFCFELLLEVFNRRLKLDLGNFEDQEHVVKDVC</sequence>
<evidence type="ECO:0000313" key="3">
    <source>
        <dbReference type="Proteomes" id="UP001365542"/>
    </source>
</evidence>
<dbReference type="EMBL" id="JAVHJO010000014">
    <property type="protein sequence ID" value="KAK6528657.1"/>
    <property type="molecule type" value="Genomic_DNA"/>
</dbReference>
<protein>
    <recommendedName>
        <fullName evidence="1">Dienelactone hydrolase domain-containing protein</fullName>
    </recommendedName>
</protein>
<feature type="domain" description="Dienelactone hydrolase" evidence="1">
    <location>
        <begin position="31"/>
        <end position="249"/>
    </location>
</feature>
<accession>A0AAV9WWR3</accession>
<dbReference type="InterPro" id="IPR002925">
    <property type="entry name" value="Dienelactn_hydro"/>
</dbReference>
<dbReference type="Pfam" id="PF01738">
    <property type="entry name" value="DLH"/>
    <property type="match status" value="1"/>
</dbReference>
<dbReference type="Gene3D" id="3.40.50.1820">
    <property type="entry name" value="alpha/beta hydrolase"/>
    <property type="match status" value="1"/>
</dbReference>
<dbReference type="GO" id="GO:0016787">
    <property type="term" value="F:hydrolase activity"/>
    <property type="evidence" value="ECO:0007669"/>
    <property type="project" value="InterPro"/>
</dbReference>
<comment type="caution">
    <text evidence="2">The sequence shown here is derived from an EMBL/GenBank/DDBJ whole genome shotgun (WGS) entry which is preliminary data.</text>
</comment>
<dbReference type="InterPro" id="IPR029058">
    <property type="entry name" value="AB_hydrolase_fold"/>
</dbReference>
<dbReference type="SUPFAM" id="SSF53474">
    <property type="entry name" value="alpha/beta-Hydrolases"/>
    <property type="match status" value="1"/>
</dbReference>
<gene>
    <name evidence="2" type="ORF">TWF694_003911</name>
</gene>
<organism evidence="2 3">
    <name type="scientific">Orbilia ellipsospora</name>
    <dbReference type="NCBI Taxonomy" id="2528407"/>
    <lineage>
        <taxon>Eukaryota</taxon>
        <taxon>Fungi</taxon>
        <taxon>Dikarya</taxon>
        <taxon>Ascomycota</taxon>
        <taxon>Pezizomycotina</taxon>
        <taxon>Orbiliomycetes</taxon>
        <taxon>Orbiliales</taxon>
        <taxon>Orbiliaceae</taxon>
        <taxon>Orbilia</taxon>
    </lineage>
</organism>
<proteinExistence type="predicted"/>
<dbReference type="AlphaFoldDB" id="A0AAV9WWR3"/>
<reference evidence="2 3" key="1">
    <citation type="submission" date="2019-10" db="EMBL/GenBank/DDBJ databases">
        <authorList>
            <person name="Palmer J.M."/>
        </authorList>
    </citation>
    <scope>NUCLEOTIDE SEQUENCE [LARGE SCALE GENOMIC DNA]</scope>
    <source>
        <strain evidence="2 3">TWF694</strain>
    </source>
</reference>
<name>A0AAV9WWR3_9PEZI</name>
<evidence type="ECO:0000313" key="2">
    <source>
        <dbReference type="EMBL" id="KAK6528657.1"/>
    </source>
</evidence>
<evidence type="ECO:0000259" key="1">
    <source>
        <dbReference type="Pfam" id="PF01738"/>
    </source>
</evidence>
<dbReference type="Proteomes" id="UP001365542">
    <property type="component" value="Unassembled WGS sequence"/>
</dbReference>